<evidence type="ECO:0000313" key="3">
    <source>
        <dbReference type="Proteomes" id="UP000295830"/>
    </source>
</evidence>
<protein>
    <submittedName>
        <fullName evidence="2">Uncharacterized protein</fullName>
    </submittedName>
</protein>
<sequence>MLRREHQFRANLGRIYSFTRGLRMDDNGDFRRPDVLACEAYARQTLDSIVRGPDDPFGYRLQELWLDVFQRPWDQPTDLDELLADLAEKVGNGELKVYLEYDPNDCVFDVSGAGIRKTGSDAESGSGEADEARTQKAGGSTNEEGPLAPSNGESPHPGLHNKEWPKKGGIKSEGFQTRREVDMDDLSESEKQAVAQLEEQGWDEQKTREILGSGSDFRTKELQQGDKLYGVTSKGFAKNLETSPYWLDEEGFAELKDKHYRDGAWDREAVKNELALPCFNRADAIDIAEVTEPMNAVESEIGKATELISYTDSDGSTGLIPKMMSGGGTQLAPNPSKLKSVVSQK</sequence>
<dbReference type="EMBL" id="SOAX01000001">
    <property type="protein sequence ID" value="TDT43945.1"/>
    <property type="molecule type" value="Genomic_DNA"/>
</dbReference>
<reference evidence="2 3" key="1">
    <citation type="submission" date="2019-03" db="EMBL/GenBank/DDBJ databases">
        <title>Genomic Encyclopedia of Type Strains, Phase IV (KMG-IV): sequencing the most valuable type-strain genomes for metagenomic binning, comparative biology and taxonomic classification.</title>
        <authorList>
            <person name="Goeker M."/>
        </authorList>
    </citation>
    <scope>NUCLEOTIDE SEQUENCE [LARGE SCALE GENOMIC DNA]</scope>
    <source>
        <strain evidence="2 3">DSM 15505</strain>
    </source>
</reference>
<keyword evidence="3" id="KW-1185">Reference proteome</keyword>
<dbReference type="Proteomes" id="UP000295830">
    <property type="component" value="Unassembled WGS sequence"/>
</dbReference>
<comment type="caution">
    <text evidence="2">The sequence shown here is derived from an EMBL/GenBank/DDBJ whole genome shotgun (WGS) entry which is preliminary data.</text>
</comment>
<name>A0A4R7K081_9GAMM</name>
<proteinExistence type="predicted"/>
<evidence type="ECO:0000256" key="1">
    <source>
        <dbReference type="SAM" id="MobiDB-lite"/>
    </source>
</evidence>
<dbReference type="OrthoDB" id="272411at2"/>
<dbReference type="RefSeq" id="WP_133734383.1">
    <property type="nucleotide sequence ID" value="NZ_SOAX01000001.1"/>
</dbReference>
<organism evidence="2 3">
    <name type="scientific">Halospina denitrificans</name>
    <dbReference type="NCBI Taxonomy" id="332522"/>
    <lineage>
        <taxon>Bacteria</taxon>
        <taxon>Pseudomonadati</taxon>
        <taxon>Pseudomonadota</taxon>
        <taxon>Gammaproteobacteria</taxon>
        <taxon>Halospina</taxon>
    </lineage>
</organism>
<evidence type="ECO:0000313" key="2">
    <source>
        <dbReference type="EMBL" id="TDT43945.1"/>
    </source>
</evidence>
<dbReference type="AlphaFoldDB" id="A0A4R7K081"/>
<feature type="region of interest" description="Disordered" evidence="1">
    <location>
        <begin position="118"/>
        <end position="172"/>
    </location>
</feature>
<feature type="region of interest" description="Disordered" evidence="1">
    <location>
        <begin position="323"/>
        <end position="345"/>
    </location>
</feature>
<gene>
    <name evidence="2" type="ORF">DES49_0044</name>
</gene>
<accession>A0A4R7K081</accession>